<feature type="region of interest" description="Disordered" evidence="1">
    <location>
        <begin position="146"/>
        <end position="189"/>
    </location>
</feature>
<protein>
    <submittedName>
        <fullName evidence="2">Uncharacterized protein</fullName>
    </submittedName>
</protein>
<feature type="region of interest" description="Disordered" evidence="1">
    <location>
        <begin position="326"/>
        <end position="376"/>
    </location>
</feature>
<gene>
    <name evidence="2" type="ORF">B9Z19DRAFT_1063786</name>
</gene>
<dbReference type="AlphaFoldDB" id="A0A2T6ZX09"/>
<proteinExistence type="predicted"/>
<reference evidence="2 3" key="1">
    <citation type="submission" date="2017-04" db="EMBL/GenBank/DDBJ databases">
        <title>Draft genome sequence of Tuber borchii Vittad., a whitish edible truffle.</title>
        <authorList>
            <consortium name="DOE Joint Genome Institute"/>
            <person name="Murat C."/>
            <person name="Kuo A."/>
            <person name="Barry K.W."/>
            <person name="Clum A."/>
            <person name="Dockter R.B."/>
            <person name="Fauchery L."/>
            <person name="Iotti M."/>
            <person name="Kohler A."/>
            <person name="Labutti K."/>
            <person name="Lindquist E.A."/>
            <person name="Lipzen A."/>
            <person name="Ohm R.A."/>
            <person name="Wang M."/>
            <person name="Grigoriev I.V."/>
            <person name="Zambonelli A."/>
            <person name="Martin F.M."/>
        </authorList>
    </citation>
    <scope>NUCLEOTIDE SEQUENCE [LARGE SCALE GENOMIC DNA]</scope>
    <source>
        <strain evidence="2 3">Tbo3840</strain>
    </source>
</reference>
<sequence>MLLGDIATKYNAALTRLLAEAQRVPTVAAPVTAPLVAPIAIRNNEYANMPSLSLAGPRSICLWLDKGSVRHPNNPVLPGFNKIQWQTQRHVYWMETTEPTIDNLFKCKNKVLSRGYTYYLLVGMTRQDLLLYGLRVRDHDGISSTGAIHLDTSDNRGPSPNALSDPVESDRDGNEPRPYAPATKRATGLSTKTAGNTMRMTGQSLHSGLAEINQPEPDSNDSAYRCHISYNRVMPDLESGFTPCPGKQPSAPPTDLRIRTLKSGRQIGRETVLKKASQLSSQMVVNSYGKSDLAVMTEDKEPNSSADTTEPSRNVACGEPVIDSSIEGKPDGLHGEINQSRQPTTRPCPPNTPPPLCSNPSDDLASTASEQRQVRTSAGHVLMLASGAQQPADTVVTLANPPSRCRSLSD</sequence>
<dbReference type="EMBL" id="NESQ01000075">
    <property type="protein sequence ID" value="PUU80009.1"/>
    <property type="molecule type" value="Genomic_DNA"/>
</dbReference>
<accession>A0A2T6ZX09</accession>
<dbReference type="OrthoDB" id="10573109at2759"/>
<dbReference type="Proteomes" id="UP000244722">
    <property type="component" value="Unassembled WGS sequence"/>
</dbReference>
<keyword evidence="3" id="KW-1185">Reference proteome</keyword>
<feature type="region of interest" description="Disordered" evidence="1">
    <location>
        <begin position="388"/>
        <end position="410"/>
    </location>
</feature>
<evidence type="ECO:0000313" key="3">
    <source>
        <dbReference type="Proteomes" id="UP000244722"/>
    </source>
</evidence>
<evidence type="ECO:0000256" key="1">
    <source>
        <dbReference type="SAM" id="MobiDB-lite"/>
    </source>
</evidence>
<feature type="compositionally biased region" description="Pro residues" evidence="1">
    <location>
        <begin position="346"/>
        <end position="357"/>
    </location>
</feature>
<organism evidence="2 3">
    <name type="scientific">Tuber borchii</name>
    <name type="common">White truffle</name>
    <dbReference type="NCBI Taxonomy" id="42251"/>
    <lineage>
        <taxon>Eukaryota</taxon>
        <taxon>Fungi</taxon>
        <taxon>Dikarya</taxon>
        <taxon>Ascomycota</taxon>
        <taxon>Pezizomycotina</taxon>
        <taxon>Pezizomycetes</taxon>
        <taxon>Pezizales</taxon>
        <taxon>Tuberaceae</taxon>
        <taxon>Tuber</taxon>
    </lineage>
</organism>
<feature type="compositionally biased region" description="Polar residues" evidence="1">
    <location>
        <begin position="364"/>
        <end position="376"/>
    </location>
</feature>
<name>A0A2T6ZX09_TUBBO</name>
<comment type="caution">
    <text evidence="2">The sequence shown here is derived from an EMBL/GenBank/DDBJ whole genome shotgun (WGS) entry which is preliminary data.</text>
</comment>
<evidence type="ECO:0000313" key="2">
    <source>
        <dbReference type="EMBL" id="PUU80009.1"/>
    </source>
</evidence>